<dbReference type="Pfam" id="PF02810">
    <property type="entry name" value="SEC-C"/>
    <property type="match status" value="1"/>
</dbReference>
<organism evidence="2 3">
    <name type="scientific">Actinomycetospora rhizophila</name>
    <dbReference type="NCBI Taxonomy" id="1416876"/>
    <lineage>
        <taxon>Bacteria</taxon>
        <taxon>Bacillati</taxon>
        <taxon>Actinomycetota</taxon>
        <taxon>Actinomycetes</taxon>
        <taxon>Pseudonocardiales</taxon>
        <taxon>Pseudonocardiaceae</taxon>
        <taxon>Actinomycetospora</taxon>
    </lineage>
</organism>
<feature type="compositionally biased region" description="Pro residues" evidence="1">
    <location>
        <begin position="306"/>
        <end position="321"/>
    </location>
</feature>
<name>A0ABV9ZJD6_9PSEU</name>
<comment type="caution">
    <text evidence="2">The sequence shown here is derived from an EMBL/GenBank/DDBJ whole genome shotgun (WGS) entry which is preliminary data.</text>
</comment>
<keyword evidence="3" id="KW-1185">Reference proteome</keyword>
<dbReference type="InterPro" id="IPR011990">
    <property type="entry name" value="TPR-like_helical_dom_sf"/>
</dbReference>
<dbReference type="RefSeq" id="WP_378022898.1">
    <property type="nucleotide sequence ID" value="NZ_JBHSKG010000012.1"/>
</dbReference>
<dbReference type="Gene3D" id="3.10.450.50">
    <property type="match status" value="1"/>
</dbReference>
<protein>
    <submittedName>
        <fullName evidence="2">SEC-C metal-binding domain-containing protein</fullName>
    </submittedName>
</protein>
<sequence>MASLLTSDDLDGLGSDAVRARDPRPYAEELVAAVDGQRLADPDDAGYALSLAAEAREQAGDHEEAIALSGRAVTAGAGTDDATWLHAAHAERLLRLGRDDEGLAELTKLRPLLLREVTAVLPIADALRENGRGEIAEQWLTAAMVTTIEREERLTEGSDDQLDAADLVDELIVRRRHVRADLGLPPDEYDALADELDAAPDLVFWPEVALTRLLAAQPALAGELGHDWDAHRALLEGALQAADAEGELLEVEVATPELVAAMLDPEAADPAPGPHLVWPPGRNDPCWCGSRAKYKKCCLPRGRLEPSPPPAPAPAPAPGPAPASSSERVITRRPGPRTRAR</sequence>
<dbReference type="Proteomes" id="UP001596175">
    <property type="component" value="Unassembled WGS sequence"/>
</dbReference>
<feature type="region of interest" description="Disordered" evidence="1">
    <location>
        <begin position="300"/>
        <end position="341"/>
    </location>
</feature>
<dbReference type="EMBL" id="JBHSKG010000012">
    <property type="protein sequence ID" value="MFC5140731.1"/>
    <property type="molecule type" value="Genomic_DNA"/>
</dbReference>
<accession>A0ABV9ZJD6</accession>
<evidence type="ECO:0000313" key="3">
    <source>
        <dbReference type="Proteomes" id="UP001596175"/>
    </source>
</evidence>
<dbReference type="SUPFAM" id="SSF103642">
    <property type="entry name" value="Sec-C motif"/>
    <property type="match status" value="1"/>
</dbReference>
<dbReference type="SUPFAM" id="SSF48452">
    <property type="entry name" value="TPR-like"/>
    <property type="match status" value="1"/>
</dbReference>
<evidence type="ECO:0000313" key="2">
    <source>
        <dbReference type="EMBL" id="MFC5140731.1"/>
    </source>
</evidence>
<evidence type="ECO:0000256" key="1">
    <source>
        <dbReference type="SAM" id="MobiDB-lite"/>
    </source>
</evidence>
<proteinExistence type="predicted"/>
<dbReference type="InterPro" id="IPR004027">
    <property type="entry name" value="SEC_C_motif"/>
</dbReference>
<reference evidence="3" key="1">
    <citation type="journal article" date="2019" name="Int. J. Syst. Evol. Microbiol.">
        <title>The Global Catalogue of Microorganisms (GCM) 10K type strain sequencing project: providing services to taxonomists for standard genome sequencing and annotation.</title>
        <authorList>
            <consortium name="The Broad Institute Genomics Platform"/>
            <consortium name="The Broad Institute Genome Sequencing Center for Infectious Disease"/>
            <person name="Wu L."/>
            <person name="Ma J."/>
        </authorList>
    </citation>
    <scope>NUCLEOTIDE SEQUENCE [LARGE SCALE GENOMIC DNA]</scope>
    <source>
        <strain evidence="3">XZYJ18</strain>
    </source>
</reference>
<gene>
    <name evidence="2" type="ORF">ACFPK1_21020</name>
</gene>